<dbReference type="Pfam" id="PF17778">
    <property type="entry name" value="WHD_BLACT"/>
    <property type="match status" value="1"/>
</dbReference>
<dbReference type="Pfam" id="PF00753">
    <property type="entry name" value="Lactamase_B"/>
    <property type="match status" value="1"/>
</dbReference>
<gene>
    <name evidence="6" type="primary">LACTB2</name>
    <name evidence="6" type="ORF">H4R18_000705</name>
</gene>
<dbReference type="SUPFAM" id="SSF56281">
    <property type="entry name" value="Metallo-hydrolase/oxidoreductase"/>
    <property type="match status" value="1"/>
</dbReference>
<evidence type="ECO:0000256" key="2">
    <source>
        <dbReference type="ARBA" id="ARBA00022723"/>
    </source>
</evidence>
<dbReference type="Gene3D" id="3.60.15.10">
    <property type="entry name" value="Ribonuclease Z/Hydroxyacylglutathione hydrolase-like"/>
    <property type="match status" value="1"/>
</dbReference>
<dbReference type="AlphaFoldDB" id="A0A9W8HF78"/>
<evidence type="ECO:0000313" key="7">
    <source>
        <dbReference type="Proteomes" id="UP001140217"/>
    </source>
</evidence>
<keyword evidence="2" id="KW-0479">Metal-binding</keyword>
<dbReference type="InterPro" id="IPR041516">
    <property type="entry name" value="LACTB2_WH"/>
</dbReference>
<dbReference type="SMART" id="SM00849">
    <property type="entry name" value="Lactamase_B"/>
    <property type="match status" value="1"/>
</dbReference>
<proteinExistence type="inferred from homology"/>
<dbReference type="CDD" id="cd07722">
    <property type="entry name" value="LACTB2-like_MBL-fold"/>
    <property type="match status" value="1"/>
</dbReference>
<evidence type="ECO:0000313" key="6">
    <source>
        <dbReference type="EMBL" id="KAJ2785117.1"/>
    </source>
</evidence>
<keyword evidence="7" id="KW-1185">Reference proteome</keyword>
<dbReference type="InterPro" id="IPR047921">
    <property type="entry name" value="LACTB2-like_MBL-fold"/>
</dbReference>
<dbReference type="InterPro" id="IPR036866">
    <property type="entry name" value="RibonucZ/Hydroxyglut_hydro"/>
</dbReference>
<dbReference type="FunFam" id="3.60.15.10:FF:000041">
    <property type="entry name" value="Metallo-beta-lactamase domain protein"/>
    <property type="match status" value="1"/>
</dbReference>
<evidence type="ECO:0000259" key="5">
    <source>
        <dbReference type="SMART" id="SM00849"/>
    </source>
</evidence>
<name>A0A9W8HF78_9FUNG</name>
<dbReference type="InterPro" id="IPR001279">
    <property type="entry name" value="Metallo-B-lactamas"/>
</dbReference>
<protein>
    <submittedName>
        <fullName evidence="6">Beta-lactamase-like protein 2</fullName>
    </submittedName>
</protein>
<dbReference type="InterPro" id="IPR036388">
    <property type="entry name" value="WH-like_DNA-bd_sf"/>
</dbReference>
<dbReference type="OrthoDB" id="17458at2759"/>
<reference evidence="6" key="1">
    <citation type="submission" date="2022-07" db="EMBL/GenBank/DDBJ databases">
        <title>Phylogenomic reconstructions and comparative analyses of Kickxellomycotina fungi.</title>
        <authorList>
            <person name="Reynolds N.K."/>
            <person name="Stajich J.E."/>
            <person name="Barry K."/>
            <person name="Grigoriev I.V."/>
            <person name="Crous P."/>
            <person name="Smith M.E."/>
        </authorList>
    </citation>
    <scope>NUCLEOTIDE SEQUENCE</scope>
    <source>
        <strain evidence="6">NBRC 105414</strain>
    </source>
</reference>
<organism evidence="6 7">
    <name type="scientific">Coemansia javaensis</name>
    <dbReference type="NCBI Taxonomy" id="2761396"/>
    <lineage>
        <taxon>Eukaryota</taxon>
        <taxon>Fungi</taxon>
        <taxon>Fungi incertae sedis</taxon>
        <taxon>Zoopagomycota</taxon>
        <taxon>Kickxellomycotina</taxon>
        <taxon>Kickxellomycetes</taxon>
        <taxon>Kickxellales</taxon>
        <taxon>Kickxellaceae</taxon>
        <taxon>Coemansia</taxon>
    </lineage>
</organism>
<comment type="similarity">
    <text evidence="1">Belongs to the metallo-beta-lactamase superfamily. Glyoxalase II family.</text>
</comment>
<feature type="domain" description="Metallo-beta-lactamase" evidence="5">
    <location>
        <begin position="30"/>
        <end position="211"/>
    </location>
</feature>
<dbReference type="PANTHER" id="PTHR23131">
    <property type="entry name" value="ENDORIBONUCLEASE LACTB2"/>
    <property type="match status" value="1"/>
</dbReference>
<accession>A0A9W8HF78</accession>
<dbReference type="GO" id="GO:0044550">
    <property type="term" value="P:secondary metabolite biosynthetic process"/>
    <property type="evidence" value="ECO:0007669"/>
    <property type="project" value="UniProtKB-ARBA"/>
</dbReference>
<sequence length="317" mass="33774">MADRAAPVVRVARGVTRVLGLNPGPFTLDGTNTYLLGEGERRLLVDTGDGAQPRYFELLRECLGGSGRIDRILLTHWHGDHIGGVRGLLAMPDLVAPGCTVHKRPAAAADGRDAVRAVLDPVRAQGRLRPIADAEAFDVPGGLRLEAAFTPGHAEDHTAFVLRLPGSEQRLLLTGDLVLGRGSAVVEDLGPYMDSLRRALAIRPAALLPGHGPTVGGAGDAGDGGEAVRAIEGYIEHRNARERQIVAALARPPPRAGGWRVDEVAAAVYPDITDPPLVLAARRNTLLHLRKLVRDGRAAERHTADCGDLYSLIESRI</sequence>
<evidence type="ECO:0000256" key="1">
    <source>
        <dbReference type="ARBA" id="ARBA00006759"/>
    </source>
</evidence>
<dbReference type="PANTHER" id="PTHR23131:SF0">
    <property type="entry name" value="ENDORIBONUCLEASE LACTB2"/>
    <property type="match status" value="1"/>
</dbReference>
<evidence type="ECO:0000256" key="3">
    <source>
        <dbReference type="ARBA" id="ARBA00022801"/>
    </source>
</evidence>
<dbReference type="InterPro" id="IPR050662">
    <property type="entry name" value="Sec-metab_biosynth-thioest"/>
</dbReference>
<keyword evidence="3" id="KW-0378">Hydrolase</keyword>
<evidence type="ECO:0000256" key="4">
    <source>
        <dbReference type="ARBA" id="ARBA00022833"/>
    </source>
</evidence>
<comment type="caution">
    <text evidence="6">The sequence shown here is derived from an EMBL/GenBank/DDBJ whole genome shotgun (WGS) entry which is preliminary data.</text>
</comment>
<dbReference type="GO" id="GO:0046872">
    <property type="term" value="F:metal ion binding"/>
    <property type="evidence" value="ECO:0007669"/>
    <property type="project" value="UniProtKB-KW"/>
</dbReference>
<dbReference type="EMBL" id="JANBUL010000015">
    <property type="protein sequence ID" value="KAJ2785117.1"/>
    <property type="molecule type" value="Genomic_DNA"/>
</dbReference>
<dbReference type="Proteomes" id="UP001140217">
    <property type="component" value="Unassembled WGS sequence"/>
</dbReference>
<dbReference type="Gene3D" id="1.10.10.10">
    <property type="entry name" value="Winged helix-like DNA-binding domain superfamily/Winged helix DNA-binding domain"/>
    <property type="match status" value="1"/>
</dbReference>
<keyword evidence="4" id="KW-0862">Zinc</keyword>
<dbReference type="GO" id="GO:0016787">
    <property type="term" value="F:hydrolase activity"/>
    <property type="evidence" value="ECO:0007669"/>
    <property type="project" value="UniProtKB-KW"/>
</dbReference>